<organism evidence="7 8">
    <name type="scientific">Lithospermum erythrorhizon</name>
    <name type="common">Purple gromwell</name>
    <name type="synonym">Lithospermum officinale var. erythrorhizon</name>
    <dbReference type="NCBI Taxonomy" id="34254"/>
    <lineage>
        <taxon>Eukaryota</taxon>
        <taxon>Viridiplantae</taxon>
        <taxon>Streptophyta</taxon>
        <taxon>Embryophyta</taxon>
        <taxon>Tracheophyta</taxon>
        <taxon>Spermatophyta</taxon>
        <taxon>Magnoliopsida</taxon>
        <taxon>eudicotyledons</taxon>
        <taxon>Gunneridae</taxon>
        <taxon>Pentapetalae</taxon>
        <taxon>asterids</taxon>
        <taxon>lamiids</taxon>
        <taxon>Boraginales</taxon>
        <taxon>Boraginaceae</taxon>
        <taxon>Boraginoideae</taxon>
        <taxon>Lithospermeae</taxon>
        <taxon>Lithospermum</taxon>
    </lineage>
</organism>
<evidence type="ECO:0000256" key="5">
    <source>
        <dbReference type="SAM" id="MobiDB-lite"/>
    </source>
</evidence>
<protein>
    <recommendedName>
        <fullName evidence="6">NAC domain-containing protein</fullName>
    </recommendedName>
</protein>
<dbReference type="InterPro" id="IPR036093">
    <property type="entry name" value="NAC_dom_sf"/>
</dbReference>
<dbReference type="AlphaFoldDB" id="A0AAV3PWC3"/>
<evidence type="ECO:0000256" key="1">
    <source>
        <dbReference type="ARBA" id="ARBA00023015"/>
    </source>
</evidence>
<dbReference type="PROSITE" id="PS51005">
    <property type="entry name" value="NAC"/>
    <property type="match status" value="1"/>
</dbReference>
<evidence type="ECO:0000313" key="8">
    <source>
        <dbReference type="Proteomes" id="UP001454036"/>
    </source>
</evidence>
<gene>
    <name evidence="7" type="ORF">LIER_12284</name>
</gene>
<evidence type="ECO:0000259" key="6">
    <source>
        <dbReference type="PROSITE" id="PS51005"/>
    </source>
</evidence>
<evidence type="ECO:0000313" key="7">
    <source>
        <dbReference type="EMBL" id="GAA0154242.1"/>
    </source>
</evidence>
<accession>A0AAV3PWC3</accession>
<feature type="compositionally biased region" description="Low complexity" evidence="5">
    <location>
        <begin position="25"/>
        <end position="44"/>
    </location>
</feature>
<keyword evidence="4" id="KW-0539">Nucleus</keyword>
<dbReference type="GO" id="GO:0006355">
    <property type="term" value="P:regulation of DNA-templated transcription"/>
    <property type="evidence" value="ECO:0007669"/>
    <property type="project" value="InterPro"/>
</dbReference>
<dbReference type="Proteomes" id="UP001454036">
    <property type="component" value="Unassembled WGS sequence"/>
</dbReference>
<keyword evidence="8" id="KW-1185">Reference proteome</keyword>
<evidence type="ECO:0000256" key="4">
    <source>
        <dbReference type="ARBA" id="ARBA00023242"/>
    </source>
</evidence>
<dbReference type="GO" id="GO:0003677">
    <property type="term" value="F:DNA binding"/>
    <property type="evidence" value="ECO:0007669"/>
    <property type="project" value="UniProtKB-KW"/>
</dbReference>
<dbReference type="EMBL" id="BAABME010002351">
    <property type="protein sequence ID" value="GAA0154242.1"/>
    <property type="molecule type" value="Genomic_DNA"/>
</dbReference>
<keyword evidence="1" id="KW-0805">Transcription regulation</keyword>
<feature type="compositionally biased region" description="Polar residues" evidence="5">
    <location>
        <begin position="1"/>
        <end position="14"/>
    </location>
</feature>
<keyword evidence="2" id="KW-0238">DNA-binding</keyword>
<comment type="caution">
    <text evidence="7">The sequence shown here is derived from an EMBL/GenBank/DDBJ whole genome shotgun (WGS) entry which is preliminary data.</text>
</comment>
<feature type="domain" description="NAC" evidence="6">
    <location>
        <begin position="91"/>
        <end position="140"/>
    </location>
</feature>
<keyword evidence="3" id="KW-0804">Transcription</keyword>
<sequence length="140" mass="16083">MEHNSGKQTNSTMNIPDEATRVTESSLNPTLNPNTNNNTTSHTNSSMFESHQEIIITTSNFARLKIGHHNVSSTSDHVNNIMNYLMRPAQIQSEYRFCPSDEELIYYYLQRKIMNLPLPLDNTIMDVDLYHTTPYELCAN</sequence>
<evidence type="ECO:0000256" key="3">
    <source>
        <dbReference type="ARBA" id="ARBA00023163"/>
    </source>
</evidence>
<dbReference type="Gene3D" id="2.170.150.80">
    <property type="entry name" value="NAC domain"/>
    <property type="match status" value="1"/>
</dbReference>
<dbReference type="InterPro" id="IPR003441">
    <property type="entry name" value="NAC-dom"/>
</dbReference>
<dbReference type="Pfam" id="PF02365">
    <property type="entry name" value="NAM"/>
    <property type="match status" value="1"/>
</dbReference>
<reference evidence="7 8" key="1">
    <citation type="submission" date="2024-01" db="EMBL/GenBank/DDBJ databases">
        <title>The complete chloroplast genome sequence of Lithospermum erythrorhizon: insights into the phylogenetic relationship among Boraginaceae species and the maternal lineages of purple gromwells.</title>
        <authorList>
            <person name="Okada T."/>
            <person name="Watanabe K."/>
        </authorList>
    </citation>
    <scope>NUCLEOTIDE SEQUENCE [LARGE SCALE GENOMIC DNA]</scope>
</reference>
<name>A0AAV3PWC3_LITER</name>
<evidence type="ECO:0000256" key="2">
    <source>
        <dbReference type="ARBA" id="ARBA00023125"/>
    </source>
</evidence>
<dbReference type="SUPFAM" id="SSF101941">
    <property type="entry name" value="NAC domain"/>
    <property type="match status" value="1"/>
</dbReference>
<proteinExistence type="predicted"/>
<feature type="region of interest" description="Disordered" evidence="5">
    <location>
        <begin position="1"/>
        <end position="44"/>
    </location>
</feature>